<organism evidence="3 4">
    <name type="scientific">Castilleja foliolosa</name>
    <dbReference type="NCBI Taxonomy" id="1961234"/>
    <lineage>
        <taxon>Eukaryota</taxon>
        <taxon>Viridiplantae</taxon>
        <taxon>Streptophyta</taxon>
        <taxon>Embryophyta</taxon>
        <taxon>Tracheophyta</taxon>
        <taxon>Spermatophyta</taxon>
        <taxon>Magnoliopsida</taxon>
        <taxon>eudicotyledons</taxon>
        <taxon>Gunneridae</taxon>
        <taxon>Pentapetalae</taxon>
        <taxon>asterids</taxon>
        <taxon>lamiids</taxon>
        <taxon>Lamiales</taxon>
        <taxon>Orobanchaceae</taxon>
        <taxon>Pedicularideae</taxon>
        <taxon>Castillejinae</taxon>
        <taxon>Castilleja</taxon>
    </lineage>
</organism>
<gene>
    <name evidence="3" type="ORF">CASFOL_005535</name>
</gene>
<dbReference type="Proteomes" id="UP001632038">
    <property type="component" value="Unassembled WGS sequence"/>
</dbReference>
<name>A0ABD3E5P3_9LAMI</name>
<feature type="compositionally biased region" description="Polar residues" evidence="1">
    <location>
        <begin position="182"/>
        <end position="191"/>
    </location>
</feature>
<feature type="domain" description="Di19 zinc-binding" evidence="2">
    <location>
        <begin position="64"/>
        <end position="95"/>
    </location>
</feature>
<accession>A0ABD3E5P3</accession>
<evidence type="ECO:0000313" key="4">
    <source>
        <dbReference type="Proteomes" id="UP001632038"/>
    </source>
</evidence>
<reference evidence="4" key="1">
    <citation type="journal article" date="2024" name="IScience">
        <title>Strigolactones Initiate the Formation of Haustorium-like Structures in Castilleja.</title>
        <authorList>
            <person name="Buerger M."/>
            <person name="Peterson D."/>
            <person name="Chory J."/>
        </authorList>
    </citation>
    <scope>NUCLEOTIDE SEQUENCE [LARGE SCALE GENOMIC DNA]</scope>
</reference>
<dbReference type="InterPro" id="IPR008598">
    <property type="entry name" value="Di19_Zn-bd"/>
</dbReference>
<dbReference type="AlphaFoldDB" id="A0ABD3E5P3"/>
<comment type="caution">
    <text evidence="3">The sequence shown here is derived from an EMBL/GenBank/DDBJ whole genome shotgun (WGS) entry which is preliminary data.</text>
</comment>
<evidence type="ECO:0000313" key="3">
    <source>
        <dbReference type="EMBL" id="KAL3649132.1"/>
    </source>
</evidence>
<evidence type="ECO:0000256" key="1">
    <source>
        <dbReference type="SAM" id="MobiDB-lite"/>
    </source>
</evidence>
<dbReference type="PANTHER" id="PTHR31875:SF37">
    <property type="entry name" value="PROTEIN DEHYDRATION-INDUCED 19 HOMOLOG 4-LIKE ISOFORM X1"/>
    <property type="match status" value="1"/>
</dbReference>
<protein>
    <recommendedName>
        <fullName evidence="2">Di19 zinc-binding domain-containing protein</fullName>
    </recommendedName>
</protein>
<dbReference type="EMBL" id="JAVIJP010000007">
    <property type="protein sequence ID" value="KAL3649132.1"/>
    <property type="molecule type" value="Genomic_DNA"/>
</dbReference>
<dbReference type="InterPro" id="IPR033347">
    <property type="entry name" value="Di19"/>
</dbReference>
<dbReference type="Pfam" id="PF05605">
    <property type="entry name" value="zf-Di19"/>
    <property type="match status" value="1"/>
</dbReference>
<keyword evidence="4" id="KW-1185">Reference proteome</keyword>
<feature type="region of interest" description="Disordered" evidence="1">
    <location>
        <begin position="26"/>
        <end position="59"/>
    </location>
</feature>
<feature type="compositionally biased region" description="Acidic residues" evidence="1">
    <location>
        <begin position="33"/>
        <end position="54"/>
    </location>
</feature>
<feature type="compositionally biased region" description="Low complexity" evidence="1">
    <location>
        <begin position="167"/>
        <end position="179"/>
    </location>
</feature>
<sequence>MGDRLYEDLGITLSSLSEKIAEQCTRLEHDDYHEDEDESDGESEYEDEEEEEVNAAEKEAKSKELACPFCTEDFDVLGLCCHIDADHRMDVKPGVFVQFVLQSIKKNCSVRNRSSILLLRSDLQMKHLRNLKESRSVDSSSDVANNSKLMLFVNNPRHAYRPQTDKSVSSTKASVSVESPNGDLSESNTTSFVNGPDKEVHFFTGINIINYF</sequence>
<proteinExistence type="predicted"/>
<evidence type="ECO:0000259" key="2">
    <source>
        <dbReference type="Pfam" id="PF05605"/>
    </source>
</evidence>
<feature type="region of interest" description="Disordered" evidence="1">
    <location>
        <begin position="160"/>
        <end position="191"/>
    </location>
</feature>
<dbReference type="PANTHER" id="PTHR31875">
    <property type="entry name" value="PROTEIN DEHYDRATION-INDUCED 19"/>
    <property type="match status" value="1"/>
</dbReference>